<reference evidence="4" key="1">
    <citation type="journal article" date="2018" name="DNA Res.">
        <title>Multiple hybrid de novo genome assembly of finger millet, an orphan allotetraploid crop.</title>
        <authorList>
            <person name="Hatakeyama M."/>
            <person name="Aluri S."/>
            <person name="Balachadran M.T."/>
            <person name="Sivarajan S.R."/>
            <person name="Patrignani A."/>
            <person name="Gruter S."/>
            <person name="Poveda L."/>
            <person name="Shimizu-Inatsugi R."/>
            <person name="Baeten J."/>
            <person name="Francoijs K.J."/>
            <person name="Nataraja K.N."/>
            <person name="Reddy Y.A.N."/>
            <person name="Phadnis S."/>
            <person name="Ravikumar R.L."/>
            <person name="Schlapbach R."/>
            <person name="Sreeman S.M."/>
            <person name="Shimizu K.K."/>
        </authorList>
    </citation>
    <scope>NUCLEOTIDE SEQUENCE</scope>
</reference>
<protein>
    <submittedName>
        <fullName evidence="4">Uncharacterized protein</fullName>
    </submittedName>
</protein>
<evidence type="ECO:0000256" key="2">
    <source>
        <dbReference type="ARBA" id="ARBA00022679"/>
    </source>
</evidence>
<dbReference type="AlphaFoldDB" id="A0AAV5CNE2"/>
<name>A0AAV5CNE2_ELECO</name>
<evidence type="ECO:0000256" key="1">
    <source>
        <dbReference type="ARBA" id="ARBA00009861"/>
    </source>
</evidence>
<dbReference type="Gene3D" id="3.30.559.10">
    <property type="entry name" value="Chloramphenicol acetyltransferase-like domain"/>
    <property type="match status" value="2"/>
</dbReference>
<comment type="caution">
    <text evidence="4">The sequence shown here is derived from an EMBL/GenBank/DDBJ whole genome shotgun (WGS) entry which is preliminary data.</text>
</comment>
<dbReference type="InterPro" id="IPR050317">
    <property type="entry name" value="Plant_Fungal_Acyltransferase"/>
</dbReference>
<dbReference type="PANTHER" id="PTHR31642">
    <property type="entry name" value="TRICHOTHECENE 3-O-ACETYLTRANSFERASE"/>
    <property type="match status" value="1"/>
</dbReference>
<sequence>MAANPSSGLPEVHCNNQGAELVIGEAGVSLGSLDYSTMTASLRKMPVPYGEDDLALSVQLVSFACGGFAVVSRTSHLLADGSALALLVRAWSELIRSGTLPECLRPDLDRSMFRPRAPPSYSTSVNEALTILDGRRQVNALTTELSFVERLYYIKASDIAWLRDAASSSDDGGKKRATRVQALSAYLWKALAGVVAGTGEECCSMAWRVNGRWKLKTPALQAAASNNYVGNVVALPVREESVQQLLRMPLPDVAALVQETITEASYDEYFQEVVDWVEDHKQPGRLLAETVMLGLGSPMLRVIALASFPIDTDFGFARAAFEMNMTTCAATLCSGTVQILPHPGDDGSWIISALVWPRLAAVLEKDIFKPLTADCLGLLAPQL</sequence>
<evidence type="ECO:0000256" key="3">
    <source>
        <dbReference type="ARBA" id="ARBA00023315"/>
    </source>
</evidence>
<dbReference type="InterPro" id="IPR023213">
    <property type="entry name" value="CAT-like_dom_sf"/>
</dbReference>
<proteinExistence type="inferred from homology"/>
<evidence type="ECO:0000313" key="5">
    <source>
        <dbReference type="Proteomes" id="UP001054889"/>
    </source>
</evidence>
<dbReference type="PANTHER" id="PTHR31642:SF160">
    <property type="entry name" value="HXXXD-TYPE ACYL-TRANSFERASE FAMILY PROTEIN"/>
    <property type="match status" value="1"/>
</dbReference>
<dbReference type="Pfam" id="PF02458">
    <property type="entry name" value="Transferase"/>
    <property type="match status" value="1"/>
</dbReference>
<keyword evidence="5" id="KW-1185">Reference proteome</keyword>
<organism evidence="4 5">
    <name type="scientific">Eleusine coracana subsp. coracana</name>
    <dbReference type="NCBI Taxonomy" id="191504"/>
    <lineage>
        <taxon>Eukaryota</taxon>
        <taxon>Viridiplantae</taxon>
        <taxon>Streptophyta</taxon>
        <taxon>Embryophyta</taxon>
        <taxon>Tracheophyta</taxon>
        <taxon>Spermatophyta</taxon>
        <taxon>Magnoliopsida</taxon>
        <taxon>Liliopsida</taxon>
        <taxon>Poales</taxon>
        <taxon>Poaceae</taxon>
        <taxon>PACMAD clade</taxon>
        <taxon>Chloridoideae</taxon>
        <taxon>Cynodonteae</taxon>
        <taxon>Eleusininae</taxon>
        <taxon>Eleusine</taxon>
    </lineage>
</organism>
<gene>
    <name evidence="4" type="primary">ga17212</name>
    <name evidence="4" type="ORF">PR202_ga17212</name>
</gene>
<dbReference type="GO" id="GO:0016747">
    <property type="term" value="F:acyltransferase activity, transferring groups other than amino-acyl groups"/>
    <property type="evidence" value="ECO:0007669"/>
    <property type="project" value="TreeGrafter"/>
</dbReference>
<dbReference type="Proteomes" id="UP001054889">
    <property type="component" value="Unassembled WGS sequence"/>
</dbReference>
<keyword evidence="2" id="KW-0808">Transferase</keyword>
<reference evidence="4" key="2">
    <citation type="submission" date="2021-12" db="EMBL/GenBank/DDBJ databases">
        <title>Resequencing data analysis of finger millet.</title>
        <authorList>
            <person name="Hatakeyama M."/>
            <person name="Aluri S."/>
            <person name="Balachadran M.T."/>
            <person name="Sivarajan S.R."/>
            <person name="Poveda L."/>
            <person name="Shimizu-Inatsugi R."/>
            <person name="Schlapbach R."/>
            <person name="Sreeman S.M."/>
            <person name="Shimizu K.K."/>
        </authorList>
    </citation>
    <scope>NUCLEOTIDE SEQUENCE</scope>
</reference>
<dbReference type="EMBL" id="BQKI01000008">
    <property type="protein sequence ID" value="GJN00059.1"/>
    <property type="molecule type" value="Genomic_DNA"/>
</dbReference>
<comment type="similarity">
    <text evidence="1">Belongs to the plant acyltransferase family.</text>
</comment>
<accession>A0AAV5CNE2</accession>
<keyword evidence="3" id="KW-0012">Acyltransferase</keyword>
<evidence type="ECO:0000313" key="4">
    <source>
        <dbReference type="EMBL" id="GJN00059.1"/>
    </source>
</evidence>